<dbReference type="EMBL" id="BA000002">
    <property type="protein sequence ID" value="BAA80405.1"/>
    <property type="molecule type" value="Genomic_DNA"/>
</dbReference>
<gene>
    <name evidence="1" type="ordered locus">APE_1408</name>
</gene>
<dbReference type="KEGG" id="ape:APE_1408"/>
<dbReference type="GeneID" id="1445997"/>
<dbReference type="AlphaFoldDB" id="Q9YC43"/>
<reference evidence="1 2" key="1">
    <citation type="journal article" date="1999" name="DNA Res.">
        <title>Complete genome sequence of an aerobic hyper-thermophilic crenarchaeon, Aeropyrum pernix K1.</title>
        <authorList>
            <person name="Kawarabayasi Y."/>
            <person name="Hino Y."/>
            <person name="Horikawa H."/>
            <person name="Yamazaki S."/>
            <person name="Haikawa Y."/>
            <person name="Jin-no K."/>
            <person name="Takahashi M."/>
            <person name="Sekine M."/>
            <person name="Baba S."/>
            <person name="Ankai A."/>
            <person name="Kosugi H."/>
            <person name="Hosoyama A."/>
            <person name="Fukui S."/>
            <person name="Nagai Y."/>
            <person name="Nishijima K."/>
            <person name="Nakazawa H."/>
            <person name="Takamiya M."/>
            <person name="Masuda S."/>
            <person name="Funahashi T."/>
            <person name="Tanaka T."/>
            <person name="Kudoh Y."/>
            <person name="Yamazaki J."/>
            <person name="Kushida N."/>
            <person name="Oguchi A."/>
            <person name="Aoki K."/>
            <person name="Kubota K."/>
            <person name="Nakamura Y."/>
            <person name="Nomura N."/>
            <person name="Sako Y."/>
            <person name="Kikuchi H."/>
        </authorList>
    </citation>
    <scope>NUCLEOTIDE SEQUENCE [LARGE SCALE GENOMIC DNA]</scope>
    <source>
        <strain evidence="2">ATCC 700893 / DSM 11879 / JCM 9820 / NBRC 100138 / K1</strain>
    </source>
</reference>
<dbReference type="EnsemblBacteria" id="BAA80405">
    <property type="protein sequence ID" value="BAA80405"/>
    <property type="gene ID" value="APE_1408"/>
</dbReference>
<organism evidence="1 2">
    <name type="scientific">Aeropyrum pernix (strain ATCC 700893 / DSM 11879 / JCM 9820 / NBRC 100138 / K1)</name>
    <dbReference type="NCBI Taxonomy" id="272557"/>
    <lineage>
        <taxon>Archaea</taxon>
        <taxon>Thermoproteota</taxon>
        <taxon>Thermoprotei</taxon>
        <taxon>Desulfurococcales</taxon>
        <taxon>Desulfurococcaceae</taxon>
        <taxon>Aeropyrum</taxon>
    </lineage>
</organism>
<evidence type="ECO:0000313" key="1">
    <source>
        <dbReference type="EMBL" id="BAA80405.1"/>
    </source>
</evidence>
<evidence type="ECO:0000313" key="2">
    <source>
        <dbReference type="Proteomes" id="UP000002518"/>
    </source>
</evidence>
<keyword evidence="2" id="KW-1185">Reference proteome</keyword>
<protein>
    <submittedName>
        <fullName evidence="1">Uncharacterized protein</fullName>
    </submittedName>
</protein>
<name>Q9YC43_AERPE</name>
<accession>Q9YC43</accession>
<dbReference type="RefSeq" id="WP_010866351.1">
    <property type="nucleotide sequence ID" value="NC_000854.2"/>
</dbReference>
<sequence>MRRAVYAIGQGFKVAGLFLVALGLLGALDLDLLAEFNATLGSLATMLGGMAERYNMNNESGQVYERHHAIDIEPVTEAQPTSVPPSQYTSQREAYNATTSGEEFQETETNIIDPQNSYIDIFDGVLVLTIVNNTSDEIALYAILVEVGDNVWWNVMCEDLLFEPPVLPEEEEVILPDVVLVPVKEGDRTYVKPAVVAPPYTVVTAAFFLVVIPDSAPGDFVRVAIEGFVGDPDWGYTIKEEVYVKVVEAPLA</sequence>
<proteinExistence type="predicted"/>
<dbReference type="PIR" id="G72618">
    <property type="entry name" value="G72618"/>
</dbReference>
<dbReference type="Proteomes" id="UP000002518">
    <property type="component" value="Chromosome"/>
</dbReference>